<evidence type="ECO:0000313" key="1">
    <source>
        <dbReference type="EMBL" id="TJY42622.1"/>
    </source>
</evidence>
<dbReference type="EMBL" id="SUPK01000003">
    <property type="protein sequence ID" value="TJY42622.1"/>
    <property type="molecule type" value="Genomic_DNA"/>
</dbReference>
<dbReference type="AlphaFoldDB" id="A0A4U0FGW3"/>
<evidence type="ECO:0000313" key="2">
    <source>
        <dbReference type="Proteomes" id="UP000309673"/>
    </source>
</evidence>
<accession>A0A4U0FGW3</accession>
<dbReference type="OrthoDB" id="2985197at2"/>
<proteinExistence type="predicted"/>
<keyword evidence="2" id="KW-1185">Reference proteome</keyword>
<sequence>MSDTLPAGAKIPVSFQPGQPLTAEELNLAQTQLLSRILNHTHAGDLEGKRIGSEAIADKAVKGIHIAPNAIGKGHLESGSVGESEIRGKEIRSKHLSEDSVTTAAIKNGNVTQDKLSDEVKALLNAPREGPTTYCYCTYVEGSLAFPVDTGNWYKWLTEDVAPIREYGLDVKRLRDDGGYQIIDTISTPVLTKSQPLKTMSLNTRVMGTASAGSVPEEGPEEAGMAKMSFMAAETKKEAGLSQLQAGTDMPLALNFGTSANLLERSRVSMEINPAALHVGDLAKDTIVLNPGTGGNVAFNDKKEQIVFQPGIEPSADTVKTIDRMLYNYGIENVSAAALLNVGKDKVFDFLNNPHLLPAGYWTGTSRNVESVIRMKDAKGRPCVRVTFSNPYSSPSVYVVSITPESRDIPKPLIPMVLNRSESYVEFTFMTMDSKLEDIANFNLVIHGELAVP</sequence>
<name>A0A4U0FGW3_9BACL</name>
<organism evidence="1 2">
    <name type="scientific">Cohnella pontilimi</name>
    <dbReference type="NCBI Taxonomy" id="2564100"/>
    <lineage>
        <taxon>Bacteria</taxon>
        <taxon>Bacillati</taxon>
        <taxon>Bacillota</taxon>
        <taxon>Bacilli</taxon>
        <taxon>Bacillales</taxon>
        <taxon>Paenibacillaceae</taxon>
        <taxon>Cohnella</taxon>
    </lineage>
</organism>
<dbReference type="Proteomes" id="UP000309673">
    <property type="component" value="Unassembled WGS sequence"/>
</dbReference>
<comment type="caution">
    <text evidence="1">The sequence shown here is derived from an EMBL/GenBank/DDBJ whole genome shotgun (WGS) entry which is preliminary data.</text>
</comment>
<dbReference type="RefSeq" id="WP_136777041.1">
    <property type="nucleotide sequence ID" value="NZ_SUPK01000003.1"/>
</dbReference>
<reference evidence="1 2" key="1">
    <citation type="submission" date="2019-04" db="EMBL/GenBank/DDBJ databases">
        <title>Cohnella sp. nov., isolated from soil.</title>
        <authorList>
            <person name="Kim W."/>
        </authorList>
    </citation>
    <scope>NUCLEOTIDE SEQUENCE [LARGE SCALE GENOMIC DNA]</scope>
    <source>
        <strain evidence="1 2">CAU 1483</strain>
    </source>
</reference>
<protein>
    <submittedName>
        <fullName evidence="1">Uncharacterized protein</fullName>
    </submittedName>
</protein>
<gene>
    <name evidence="1" type="ORF">E5161_07150</name>
</gene>